<comment type="caution">
    <text evidence="3">The sequence shown here is derived from an EMBL/GenBank/DDBJ whole genome shotgun (WGS) entry which is preliminary data.</text>
</comment>
<organism evidence="3 4">
    <name type="scientific">Candidatus Vagococcus giribetii</name>
    <dbReference type="NCBI Taxonomy" id="2230876"/>
    <lineage>
        <taxon>Bacteria</taxon>
        <taxon>Bacillati</taxon>
        <taxon>Bacillota</taxon>
        <taxon>Bacilli</taxon>
        <taxon>Lactobacillales</taxon>
        <taxon>Enterococcaceae</taxon>
        <taxon>Vagococcus</taxon>
    </lineage>
</organism>
<feature type="domain" description="Peptidase C39-like" evidence="2">
    <location>
        <begin position="76"/>
        <end position="217"/>
    </location>
</feature>
<feature type="transmembrane region" description="Helical" evidence="1">
    <location>
        <begin position="7"/>
        <end position="26"/>
    </location>
</feature>
<proteinExistence type="predicted"/>
<dbReference type="InterPro" id="IPR039564">
    <property type="entry name" value="Peptidase_C39-like"/>
</dbReference>
<keyword evidence="1" id="KW-0472">Membrane</keyword>
<dbReference type="EMBL" id="JAFLVX010000021">
    <property type="protein sequence ID" value="MBO0477149.1"/>
    <property type="molecule type" value="Genomic_DNA"/>
</dbReference>
<evidence type="ECO:0000313" key="3">
    <source>
        <dbReference type="EMBL" id="MBO0477149.1"/>
    </source>
</evidence>
<keyword evidence="4" id="KW-1185">Reference proteome</keyword>
<keyword evidence="1" id="KW-0812">Transmembrane</keyword>
<evidence type="ECO:0000313" key="4">
    <source>
        <dbReference type="Proteomes" id="UP000664857"/>
    </source>
</evidence>
<dbReference type="RefSeq" id="WP_206966859.1">
    <property type="nucleotide sequence ID" value="NZ_JAFLVX010000021.1"/>
</dbReference>
<accession>A0ABS3HTR5</accession>
<protein>
    <submittedName>
        <fullName evidence="3">C39 family peptidase</fullName>
    </submittedName>
</protein>
<sequence length="246" mass="27803">MSIKKTTSLLILSILFVISGVSYIYLNKINLNNDLEKKHNVQQAEVASITEKKVIETSYVDQINDRINKQQFSNRLNIPLILQTDKKWANTFYGSDSSDVENNTIKINGCALVSLAMISSYLDNKNRTPLDILFWSGDAYFIENQGTSWNIFSDFSVANGYQMINLGTDFEAVKEQLLLGNPVIISVKPGKFTKVGHIMILSGYDSSQNTFWLNDPNDSEEKQHSTTPFSQGDLESEVVNFWSFSK</sequence>
<name>A0ABS3HTR5_9ENTE</name>
<dbReference type="Pfam" id="PF13529">
    <property type="entry name" value="Peptidase_C39_2"/>
    <property type="match status" value="1"/>
</dbReference>
<evidence type="ECO:0000256" key="1">
    <source>
        <dbReference type="SAM" id="Phobius"/>
    </source>
</evidence>
<evidence type="ECO:0000259" key="2">
    <source>
        <dbReference type="Pfam" id="PF13529"/>
    </source>
</evidence>
<dbReference type="Gene3D" id="3.90.70.10">
    <property type="entry name" value="Cysteine proteinases"/>
    <property type="match status" value="1"/>
</dbReference>
<reference evidence="3 4" key="1">
    <citation type="submission" date="2021-03" db="EMBL/GenBank/DDBJ databases">
        <title>Enterococcal diversity collection.</title>
        <authorList>
            <person name="Gilmore M.S."/>
            <person name="Schwartzman J."/>
            <person name="Van Tyne D."/>
            <person name="Martin M."/>
            <person name="Earl A.M."/>
            <person name="Manson A.L."/>
            <person name="Straub T."/>
            <person name="Salamzade R."/>
            <person name="Saavedra J."/>
            <person name="Lebreton F."/>
            <person name="Prichula J."/>
            <person name="Schaufler K."/>
            <person name="Gaca A."/>
            <person name="Sgardioli B."/>
            <person name="Wagenaar J."/>
            <person name="Strong T."/>
        </authorList>
    </citation>
    <scope>NUCLEOTIDE SEQUENCE [LARGE SCALE GENOMIC DNA]</scope>
    <source>
        <strain evidence="3 4">DIV0080</strain>
    </source>
</reference>
<dbReference type="Proteomes" id="UP000664857">
    <property type="component" value="Unassembled WGS sequence"/>
</dbReference>
<gene>
    <name evidence="3" type="ORF">DOK76_08700</name>
</gene>
<keyword evidence="1" id="KW-1133">Transmembrane helix</keyword>